<evidence type="ECO:0000313" key="5">
    <source>
        <dbReference type="EMBL" id="CAK9152474.1"/>
    </source>
</evidence>
<sequence>MAEQPSTAKTSIDLLQAAGLYPNPNGSFNRIEAFPKLLPKPENTTGDDSKSTQIALSKDIPLNPTTNTSIRIFKPCNLPPNSKLPIIIYFHGGGFIIFSVSTTPSHESCNAMASQFPALILSVEYRLAPEHRLPTAYDDTVEAIVWVREQALGINSCDPWLKDLADFSRVLLMGGSACANIVYYAVVRVPDIDLTPRVSDGEGRKIMPVLGQGYGGDPFLDRQREFVKLLESRGVHVVTRFEDGGHHGVEIFDPKKAQDLYDDMKQFIESE</sequence>
<dbReference type="InterPro" id="IPR013094">
    <property type="entry name" value="AB_hydrolase_3"/>
</dbReference>
<dbReference type="Pfam" id="PF07859">
    <property type="entry name" value="Abhydrolase_3"/>
    <property type="match status" value="1"/>
</dbReference>
<dbReference type="Gene3D" id="3.40.50.1820">
    <property type="entry name" value="alpha/beta hydrolase"/>
    <property type="match status" value="1"/>
</dbReference>
<evidence type="ECO:0000313" key="6">
    <source>
        <dbReference type="Proteomes" id="UP001642360"/>
    </source>
</evidence>
<accession>A0ABC8S5G5</accession>
<evidence type="ECO:0000259" key="4">
    <source>
        <dbReference type="Pfam" id="PF07859"/>
    </source>
</evidence>
<dbReference type="InterPro" id="IPR002168">
    <property type="entry name" value="Lipase_GDXG_HIS_AS"/>
</dbReference>
<feature type="region of interest" description="Disordered" evidence="3">
    <location>
        <begin position="37"/>
        <end position="60"/>
    </location>
</feature>
<evidence type="ECO:0000256" key="1">
    <source>
        <dbReference type="ARBA" id="ARBA00010515"/>
    </source>
</evidence>
<gene>
    <name evidence="5" type="ORF">ILEXP_LOCUS20693</name>
</gene>
<dbReference type="AlphaFoldDB" id="A0ABC8S5G5"/>
<dbReference type="GO" id="GO:0016787">
    <property type="term" value="F:hydrolase activity"/>
    <property type="evidence" value="ECO:0007669"/>
    <property type="project" value="UniProtKB-KW"/>
</dbReference>
<dbReference type="PROSITE" id="PS01173">
    <property type="entry name" value="LIPASE_GDXG_HIS"/>
    <property type="match status" value="1"/>
</dbReference>
<reference evidence="5 6" key="1">
    <citation type="submission" date="2024-02" db="EMBL/GenBank/DDBJ databases">
        <authorList>
            <person name="Vignale AGUSTIN F."/>
            <person name="Sosa J E."/>
            <person name="Modenutti C."/>
        </authorList>
    </citation>
    <scope>NUCLEOTIDE SEQUENCE [LARGE SCALE GENOMIC DNA]</scope>
</reference>
<dbReference type="PANTHER" id="PTHR23024:SF113">
    <property type="entry name" value="CARBOXYLESTERASE 8-RELATED"/>
    <property type="match status" value="1"/>
</dbReference>
<proteinExistence type="inferred from homology"/>
<protein>
    <recommendedName>
        <fullName evidence="4">Alpha/beta hydrolase fold-3 domain-containing protein</fullName>
    </recommendedName>
</protein>
<dbReference type="SUPFAM" id="SSF53474">
    <property type="entry name" value="alpha/beta-Hydrolases"/>
    <property type="match status" value="1"/>
</dbReference>
<feature type="compositionally biased region" description="Polar residues" evidence="3">
    <location>
        <begin position="42"/>
        <end position="55"/>
    </location>
</feature>
<keyword evidence="2" id="KW-0378">Hydrolase</keyword>
<name>A0ABC8S5G5_9AQUA</name>
<keyword evidence="6" id="KW-1185">Reference proteome</keyword>
<dbReference type="PANTHER" id="PTHR23024">
    <property type="entry name" value="ARYLACETAMIDE DEACETYLASE"/>
    <property type="match status" value="1"/>
</dbReference>
<dbReference type="InterPro" id="IPR050466">
    <property type="entry name" value="Carboxylest/Gibb_receptor"/>
</dbReference>
<comment type="similarity">
    <text evidence="1">Belongs to the 'GDXG' lipolytic enzyme family.</text>
</comment>
<evidence type="ECO:0000256" key="2">
    <source>
        <dbReference type="ARBA" id="ARBA00022801"/>
    </source>
</evidence>
<evidence type="ECO:0000256" key="3">
    <source>
        <dbReference type="SAM" id="MobiDB-lite"/>
    </source>
</evidence>
<dbReference type="InterPro" id="IPR029058">
    <property type="entry name" value="AB_hydrolase_fold"/>
</dbReference>
<feature type="domain" description="Alpha/beta hydrolase fold-3" evidence="4">
    <location>
        <begin position="87"/>
        <end position="190"/>
    </location>
</feature>
<organism evidence="5 6">
    <name type="scientific">Ilex paraguariensis</name>
    <name type="common">yerba mate</name>
    <dbReference type="NCBI Taxonomy" id="185542"/>
    <lineage>
        <taxon>Eukaryota</taxon>
        <taxon>Viridiplantae</taxon>
        <taxon>Streptophyta</taxon>
        <taxon>Embryophyta</taxon>
        <taxon>Tracheophyta</taxon>
        <taxon>Spermatophyta</taxon>
        <taxon>Magnoliopsida</taxon>
        <taxon>eudicotyledons</taxon>
        <taxon>Gunneridae</taxon>
        <taxon>Pentapetalae</taxon>
        <taxon>asterids</taxon>
        <taxon>campanulids</taxon>
        <taxon>Aquifoliales</taxon>
        <taxon>Aquifoliaceae</taxon>
        <taxon>Ilex</taxon>
    </lineage>
</organism>
<dbReference type="EMBL" id="CAUOFW020002278">
    <property type="protein sequence ID" value="CAK9152474.1"/>
    <property type="molecule type" value="Genomic_DNA"/>
</dbReference>
<comment type="caution">
    <text evidence="5">The sequence shown here is derived from an EMBL/GenBank/DDBJ whole genome shotgun (WGS) entry which is preliminary data.</text>
</comment>
<dbReference type="Proteomes" id="UP001642360">
    <property type="component" value="Unassembled WGS sequence"/>
</dbReference>